<dbReference type="GO" id="GO:0016787">
    <property type="term" value="F:hydrolase activity"/>
    <property type="evidence" value="ECO:0007669"/>
    <property type="project" value="UniProtKB-KW"/>
</dbReference>
<dbReference type="RefSeq" id="WP_089110033.1">
    <property type="nucleotide sequence ID" value="NZ_BCMF01000014.1"/>
</dbReference>
<dbReference type="PANTHER" id="PTHR37842">
    <property type="match status" value="1"/>
</dbReference>
<dbReference type="Proteomes" id="UP000198374">
    <property type="component" value="Unassembled WGS sequence"/>
</dbReference>
<name>A0A1Z5IEW2_9LACO</name>
<dbReference type="EMBL" id="BCMF01000014">
    <property type="protein sequence ID" value="GAX00273.1"/>
    <property type="molecule type" value="Genomic_DNA"/>
</dbReference>
<evidence type="ECO:0000313" key="3">
    <source>
        <dbReference type="Proteomes" id="UP000198374"/>
    </source>
</evidence>
<dbReference type="PANTHER" id="PTHR37842:SF2">
    <property type="entry name" value="GYLCOSYL HYDROLASE 115 C-TERMINAL DOMAIN-CONTAINING PROTEIN"/>
    <property type="match status" value="1"/>
</dbReference>
<dbReference type="SUPFAM" id="SSF55545">
    <property type="entry name" value="beta-N-acetylhexosaminidase-like domain"/>
    <property type="match status" value="1"/>
</dbReference>
<dbReference type="InterPro" id="IPR031924">
    <property type="entry name" value="GH115"/>
</dbReference>
<dbReference type="InterPro" id="IPR029018">
    <property type="entry name" value="Hex-like_dom2"/>
</dbReference>
<comment type="caution">
    <text evidence="2">The sequence shown here is derived from an EMBL/GenBank/DDBJ whole genome shotgun (WGS) entry which is preliminary data.</text>
</comment>
<dbReference type="Pfam" id="PF15979">
    <property type="entry name" value="Glyco_hydro_115"/>
    <property type="match status" value="1"/>
</dbReference>
<gene>
    <name evidence="2" type="ORF">IWT30_02255</name>
</gene>
<organism evidence="2 3">
    <name type="scientific">Secundilactobacillus mixtipabuli</name>
    <dbReference type="NCBI Taxonomy" id="1435342"/>
    <lineage>
        <taxon>Bacteria</taxon>
        <taxon>Bacillati</taxon>
        <taxon>Bacillota</taxon>
        <taxon>Bacilli</taxon>
        <taxon>Lactobacillales</taxon>
        <taxon>Lactobacillaceae</taxon>
        <taxon>Secundilactobacillus</taxon>
    </lineage>
</organism>
<reference evidence="2 3" key="1">
    <citation type="submission" date="2015-11" db="EMBL/GenBank/DDBJ databases">
        <title>Draft genome sequences of new species of the genus Lactobacillus isolated from orchardgrass silage.</title>
        <authorList>
            <person name="Tohno M."/>
            <person name="Tanizawa Y."/>
            <person name="Arita M."/>
        </authorList>
    </citation>
    <scope>NUCLEOTIDE SEQUENCE [LARGE SCALE GENOMIC DNA]</scope>
    <source>
        <strain evidence="2 3">IWT30</strain>
    </source>
</reference>
<dbReference type="GO" id="GO:0005975">
    <property type="term" value="P:carbohydrate metabolic process"/>
    <property type="evidence" value="ECO:0007669"/>
    <property type="project" value="UniProtKB-ARBA"/>
</dbReference>
<protein>
    <recommendedName>
        <fullName evidence="4">Glycosyl hydrolase family 115</fullName>
    </recommendedName>
</protein>
<dbReference type="OrthoDB" id="8727830at2"/>
<keyword evidence="3" id="KW-1185">Reference proteome</keyword>
<dbReference type="Gene3D" id="3.20.20.520">
    <property type="entry name" value="Glycosyl hydrolase family 115"/>
    <property type="match status" value="1"/>
</dbReference>
<dbReference type="Gene3D" id="3.30.379.10">
    <property type="entry name" value="Chitobiase/beta-hexosaminidase domain 2-like"/>
    <property type="match status" value="1"/>
</dbReference>
<evidence type="ECO:0000313" key="2">
    <source>
        <dbReference type="EMBL" id="GAX00273.1"/>
    </source>
</evidence>
<evidence type="ECO:0000256" key="1">
    <source>
        <dbReference type="ARBA" id="ARBA00022801"/>
    </source>
</evidence>
<keyword evidence="1" id="KW-0378">Hydrolase</keyword>
<sequence>MTKQAFTISHSTHVVADDLTNPVLKNAQMILQRDIDRVTTKDDVENQILLRLDSKGSLSGDQYHINYDNDRQVTITASTALGVLYGAVAVSREILKIDDFWYWLDTPIAIHEVINWTRFALSLPDYKVPYRGWFVNDELLIMGWEDHDSNTYVWQRIFETAVRAGCNVIVPGTDINSRLNRLPAQAFGLMIAQHHAEPLGAEMFAREYPNLTASFVKYPELFRNLWQKAIMEQKGTSTIYSLGFRGQGDKPFWLDDDSRVWTEQAKADVINQIIKEQYEMVQQLDPGAPTAINIYGEVTAMYNSGLLKLPSDVIEIWADSGYGKMVSRRQFQDNPRSPVFSVPNPQQHKRGIYYHIAFHDLQASNFLGLLSNRPSFVSAELAKVSDHHMDTLELINTGSIKPHILYLREVSKAWLKDYQPRTDHEIVSEYVNTYYSEQHVNLTELYLKYWDAIVQYGPHTDETAGDELAPYLIRRIVKAWVGHANQLPDTNWLVGDVDMDEALIKVDAMIQPKLADWQQLLLKVRQTMLTLDSADARMLYGDFYISVVNQAQGLTALAAVIQAYQTAQKATSPDDYLKPFLLVDDAYRTLANIVFVEEHHLSEKWRDFYKNDGYNNVPLSVEKLKFLRQYLRTLGDSDDEDDWERRFIKTPSEARVMTLWTTRRELSDDKLADKLREILILKQ</sequence>
<evidence type="ECO:0008006" key="4">
    <source>
        <dbReference type="Google" id="ProtNLM"/>
    </source>
</evidence>
<accession>A0A1Z5IEW2</accession>
<dbReference type="AlphaFoldDB" id="A0A1Z5IEW2"/>
<dbReference type="InterPro" id="IPR042301">
    <property type="entry name" value="GH115_sf"/>
</dbReference>
<proteinExistence type="predicted"/>